<keyword evidence="1" id="KW-1133">Transmembrane helix</keyword>
<keyword evidence="1" id="KW-0472">Membrane</keyword>
<evidence type="ECO:0000313" key="3">
    <source>
        <dbReference type="Proteomes" id="UP000636800"/>
    </source>
</evidence>
<dbReference type="OrthoDB" id="69928at2759"/>
<name>A0A835S6L7_VANPL</name>
<sequence>MAASLNVLSVAGGLRMETCSFHSNKIEKLGSLRSKLPMHQKSKRLNQMQKLSVRSVRAEYGGGSKRGGDFLSGFFLGGVVFGTLAYVFGPQLRRYILNEDEYGFRRPRRLVYYEDESGLEKARQTLNWKIRQLNFAIDRVSWRLRVKRKCLTLNPLKLILGLEPLCKIA</sequence>
<organism evidence="2 3">
    <name type="scientific">Vanilla planifolia</name>
    <name type="common">Vanilla</name>
    <dbReference type="NCBI Taxonomy" id="51239"/>
    <lineage>
        <taxon>Eukaryota</taxon>
        <taxon>Viridiplantae</taxon>
        <taxon>Streptophyta</taxon>
        <taxon>Embryophyta</taxon>
        <taxon>Tracheophyta</taxon>
        <taxon>Spermatophyta</taxon>
        <taxon>Magnoliopsida</taxon>
        <taxon>Liliopsida</taxon>
        <taxon>Asparagales</taxon>
        <taxon>Orchidaceae</taxon>
        <taxon>Vanilloideae</taxon>
        <taxon>Vanilleae</taxon>
        <taxon>Vanilla</taxon>
    </lineage>
</organism>
<dbReference type="InterPro" id="IPR040377">
    <property type="entry name" value="Ssl2009-like"/>
</dbReference>
<dbReference type="PANTHER" id="PTHR34048:SF3">
    <property type="entry name" value="LOW-DENSITY RECEPTOR-LIKE PROTEIN"/>
    <property type="match status" value="1"/>
</dbReference>
<gene>
    <name evidence="2" type="ORF">HPP92_002588</name>
</gene>
<keyword evidence="3" id="KW-1185">Reference proteome</keyword>
<dbReference type="Proteomes" id="UP000636800">
    <property type="component" value="Chromosome 1"/>
</dbReference>
<dbReference type="GO" id="GO:0009706">
    <property type="term" value="C:chloroplast inner membrane"/>
    <property type="evidence" value="ECO:0007669"/>
    <property type="project" value="TreeGrafter"/>
</dbReference>
<evidence type="ECO:0000256" key="1">
    <source>
        <dbReference type="SAM" id="Phobius"/>
    </source>
</evidence>
<evidence type="ECO:0000313" key="2">
    <source>
        <dbReference type="EMBL" id="KAG0497897.1"/>
    </source>
</evidence>
<dbReference type="GO" id="GO:0009535">
    <property type="term" value="C:chloroplast thylakoid membrane"/>
    <property type="evidence" value="ECO:0007669"/>
    <property type="project" value="TreeGrafter"/>
</dbReference>
<dbReference type="EMBL" id="JADCNL010000001">
    <property type="protein sequence ID" value="KAG0497897.1"/>
    <property type="molecule type" value="Genomic_DNA"/>
</dbReference>
<proteinExistence type="predicted"/>
<comment type="caution">
    <text evidence="2">The sequence shown here is derived from an EMBL/GenBank/DDBJ whole genome shotgun (WGS) entry which is preliminary data.</text>
</comment>
<protein>
    <submittedName>
        <fullName evidence="2">Uncharacterized protein</fullName>
    </submittedName>
</protein>
<dbReference type="AlphaFoldDB" id="A0A835S6L7"/>
<accession>A0A835S6L7</accession>
<keyword evidence="1" id="KW-0812">Transmembrane</keyword>
<dbReference type="PANTHER" id="PTHR34048">
    <property type="entry name" value="LOW-DENSITY RECEPTOR-LIKE PROTEIN"/>
    <property type="match status" value="1"/>
</dbReference>
<feature type="transmembrane region" description="Helical" evidence="1">
    <location>
        <begin position="70"/>
        <end position="88"/>
    </location>
</feature>
<reference evidence="2 3" key="1">
    <citation type="journal article" date="2020" name="Nat. Food">
        <title>A phased Vanilla planifolia genome enables genetic improvement of flavour and production.</title>
        <authorList>
            <person name="Hasing T."/>
            <person name="Tang H."/>
            <person name="Brym M."/>
            <person name="Khazi F."/>
            <person name="Huang T."/>
            <person name="Chambers A.H."/>
        </authorList>
    </citation>
    <scope>NUCLEOTIDE SEQUENCE [LARGE SCALE GENOMIC DNA]</scope>
    <source>
        <tissue evidence="2">Leaf</tissue>
    </source>
</reference>